<proteinExistence type="predicted"/>
<dbReference type="AlphaFoldDB" id="A0A438HB95"/>
<protein>
    <submittedName>
        <fullName evidence="1">Retrovirus-related Pol polyprotein from transposon TNT 1-94</fullName>
    </submittedName>
</protein>
<dbReference type="Proteomes" id="UP000288805">
    <property type="component" value="Unassembled WGS sequence"/>
</dbReference>
<gene>
    <name evidence="1" type="primary">POLX_654</name>
    <name evidence="1" type="ORF">CK203_049520</name>
</gene>
<dbReference type="PANTHER" id="PTHR11439">
    <property type="entry name" value="GAG-POL-RELATED RETROTRANSPOSON"/>
    <property type="match status" value="1"/>
</dbReference>
<comment type="caution">
    <text evidence="1">The sequence shown here is derived from an EMBL/GenBank/DDBJ whole genome shotgun (WGS) entry which is preliminary data.</text>
</comment>
<sequence length="267" mass="30028">MQSGGGVAPSPPLALPQYSIVKDKSRRDIKPLLRYAEADLVAYALNVAKGIDYRVEPSNYSKAVNCDDSGKGMIAMQEEIKSLHKNDTWDLVRLLKDDDVDYMSQVPYSNAVGCLMYAMVCSRLDLSYAISRYMANPGKEHWKTVQWIFRYLRGSTDVCLHFGRTRDEVVGYVDSNFTGDLDKRKSLTGVLFSSQKIRCFMRGQSTLMCGITFVRDVIARGDIVVAKVSTHDNPIDMMTKILLVAKFEHFLNLVVLLLSCPLGFVEE</sequence>
<accession>A0A438HB95</accession>
<name>A0A438HB95_VITVI</name>
<organism evidence="1 2">
    <name type="scientific">Vitis vinifera</name>
    <name type="common">Grape</name>
    <dbReference type="NCBI Taxonomy" id="29760"/>
    <lineage>
        <taxon>Eukaryota</taxon>
        <taxon>Viridiplantae</taxon>
        <taxon>Streptophyta</taxon>
        <taxon>Embryophyta</taxon>
        <taxon>Tracheophyta</taxon>
        <taxon>Spermatophyta</taxon>
        <taxon>Magnoliopsida</taxon>
        <taxon>eudicotyledons</taxon>
        <taxon>Gunneridae</taxon>
        <taxon>Pentapetalae</taxon>
        <taxon>rosids</taxon>
        <taxon>Vitales</taxon>
        <taxon>Vitaceae</taxon>
        <taxon>Viteae</taxon>
        <taxon>Vitis</taxon>
    </lineage>
</organism>
<reference evidence="1 2" key="1">
    <citation type="journal article" date="2018" name="PLoS Genet.">
        <title>Population sequencing reveals clonal diversity and ancestral inbreeding in the grapevine cultivar Chardonnay.</title>
        <authorList>
            <person name="Roach M.J."/>
            <person name="Johnson D.L."/>
            <person name="Bohlmann J."/>
            <person name="van Vuuren H.J."/>
            <person name="Jones S.J."/>
            <person name="Pretorius I.S."/>
            <person name="Schmidt S.A."/>
            <person name="Borneman A.R."/>
        </authorList>
    </citation>
    <scope>NUCLEOTIDE SEQUENCE [LARGE SCALE GENOMIC DNA]</scope>
    <source>
        <strain evidence="2">cv. Chardonnay</strain>
        <tissue evidence="1">Leaf</tissue>
    </source>
</reference>
<evidence type="ECO:0000313" key="2">
    <source>
        <dbReference type="Proteomes" id="UP000288805"/>
    </source>
</evidence>
<evidence type="ECO:0000313" key="1">
    <source>
        <dbReference type="EMBL" id="RVW81730.1"/>
    </source>
</evidence>
<dbReference type="PANTHER" id="PTHR11439:SF491">
    <property type="entry name" value="INTEGRASE CATALYTIC DOMAIN-CONTAINING PROTEIN"/>
    <property type="match status" value="1"/>
</dbReference>
<dbReference type="EMBL" id="QGNW01000249">
    <property type="protein sequence ID" value="RVW81730.1"/>
    <property type="molecule type" value="Genomic_DNA"/>
</dbReference>